<evidence type="ECO:0000256" key="5">
    <source>
        <dbReference type="ARBA" id="ARBA00023163"/>
    </source>
</evidence>
<evidence type="ECO:0000313" key="9">
    <source>
        <dbReference type="Proteomes" id="UP000193431"/>
    </source>
</evidence>
<accession>A0A1W6MHB7</accession>
<dbReference type="InterPro" id="IPR036388">
    <property type="entry name" value="WH-like_DNA-bd_sf"/>
</dbReference>
<evidence type="ECO:0000259" key="7">
    <source>
        <dbReference type="Pfam" id="PF04545"/>
    </source>
</evidence>
<keyword evidence="3" id="KW-0731">Sigma factor</keyword>
<dbReference type="InterPro" id="IPR007630">
    <property type="entry name" value="RNA_pol_sigma70_r4"/>
</dbReference>
<sequence>MGTQPDLLILKMKNGDRAAFARVYERYQEALHGVIFNIVKNRDISEEILQDVFMKIYNNAESYDSDQGRFFTWALNISRNASIDYLRSKKHKNSLKNLSTDNFVDTLETSQDLEEASNAMFVRKWVSKLEPMCKQIIDIIFFKGFTFKDGAEQMGIPSGTLKTRHRKCMSNLRNLVLE</sequence>
<proteinExistence type="inferred from homology"/>
<dbReference type="GO" id="GO:0003677">
    <property type="term" value="F:DNA binding"/>
    <property type="evidence" value="ECO:0007669"/>
    <property type="project" value="UniProtKB-KW"/>
</dbReference>
<name>A0A1W6MHB7_9FLAO</name>
<reference evidence="8 9" key="1">
    <citation type="submission" date="2016-11" db="EMBL/GenBank/DDBJ databases">
        <title>Trade-off between light-utilization and light-protection in marine flavobacteria.</title>
        <authorList>
            <person name="Kumagai Y."/>
        </authorList>
    </citation>
    <scope>NUCLEOTIDE SEQUENCE [LARGE SCALE GENOMIC DNA]</scope>
    <source>
        <strain evidence="8 9">JCM 13191</strain>
    </source>
</reference>
<comment type="similarity">
    <text evidence="1">Belongs to the sigma-70 factor family. ECF subfamily.</text>
</comment>
<dbReference type="Gene3D" id="1.10.10.10">
    <property type="entry name" value="Winged helix-like DNA-binding domain superfamily/Winged helix DNA-binding domain"/>
    <property type="match status" value="1"/>
</dbReference>
<dbReference type="GO" id="GO:0016987">
    <property type="term" value="F:sigma factor activity"/>
    <property type="evidence" value="ECO:0007669"/>
    <property type="project" value="UniProtKB-KW"/>
</dbReference>
<evidence type="ECO:0000259" key="6">
    <source>
        <dbReference type="Pfam" id="PF04542"/>
    </source>
</evidence>
<dbReference type="PANTHER" id="PTHR43133">
    <property type="entry name" value="RNA POLYMERASE ECF-TYPE SIGMA FACTO"/>
    <property type="match status" value="1"/>
</dbReference>
<dbReference type="Pfam" id="PF04545">
    <property type="entry name" value="Sigma70_r4"/>
    <property type="match status" value="1"/>
</dbReference>
<evidence type="ECO:0000256" key="3">
    <source>
        <dbReference type="ARBA" id="ARBA00023082"/>
    </source>
</evidence>
<dbReference type="PANTHER" id="PTHR43133:SF62">
    <property type="entry name" value="RNA POLYMERASE SIGMA FACTOR SIGZ"/>
    <property type="match status" value="1"/>
</dbReference>
<keyword evidence="2" id="KW-0805">Transcription regulation</keyword>
<keyword evidence="5" id="KW-0804">Transcription</keyword>
<dbReference type="InterPro" id="IPR014284">
    <property type="entry name" value="RNA_pol_sigma-70_dom"/>
</dbReference>
<dbReference type="InterPro" id="IPR013325">
    <property type="entry name" value="RNA_pol_sigma_r2"/>
</dbReference>
<evidence type="ECO:0000313" key="8">
    <source>
        <dbReference type="EMBL" id="ARN76985.1"/>
    </source>
</evidence>
<dbReference type="NCBIfam" id="TIGR02937">
    <property type="entry name" value="sigma70-ECF"/>
    <property type="match status" value="1"/>
</dbReference>
<dbReference type="EMBL" id="CP019344">
    <property type="protein sequence ID" value="ARN76985.1"/>
    <property type="molecule type" value="Genomic_DNA"/>
</dbReference>
<dbReference type="Gene3D" id="1.10.1740.10">
    <property type="match status" value="1"/>
</dbReference>
<evidence type="ECO:0000256" key="2">
    <source>
        <dbReference type="ARBA" id="ARBA00023015"/>
    </source>
</evidence>
<keyword evidence="4" id="KW-0238">DNA-binding</keyword>
<dbReference type="GO" id="GO:0006352">
    <property type="term" value="P:DNA-templated transcription initiation"/>
    <property type="evidence" value="ECO:0007669"/>
    <property type="project" value="InterPro"/>
</dbReference>
<evidence type="ECO:0000256" key="1">
    <source>
        <dbReference type="ARBA" id="ARBA00010641"/>
    </source>
</evidence>
<evidence type="ECO:0000256" key="4">
    <source>
        <dbReference type="ARBA" id="ARBA00023125"/>
    </source>
</evidence>
<dbReference type="Pfam" id="PF04542">
    <property type="entry name" value="Sigma70_r2"/>
    <property type="match status" value="1"/>
</dbReference>
<dbReference type="RefSeq" id="WP_085765786.1">
    <property type="nucleotide sequence ID" value="NZ_CP019344.1"/>
</dbReference>
<dbReference type="OrthoDB" id="9784272at2"/>
<dbReference type="AlphaFoldDB" id="A0A1W6MHB7"/>
<dbReference type="InterPro" id="IPR013324">
    <property type="entry name" value="RNA_pol_sigma_r3/r4-like"/>
</dbReference>
<dbReference type="SUPFAM" id="SSF88946">
    <property type="entry name" value="Sigma2 domain of RNA polymerase sigma factors"/>
    <property type="match status" value="1"/>
</dbReference>
<dbReference type="Proteomes" id="UP000193431">
    <property type="component" value="Chromosome"/>
</dbReference>
<protein>
    <submittedName>
        <fullName evidence="8">RNA polymerase subunit sigma-70</fullName>
    </submittedName>
</protein>
<dbReference type="InterPro" id="IPR039425">
    <property type="entry name" value="RNA_pol_sigma-70-like"/>
</dbReference>
<feature type="domain" description="RNA polymerase sigma-70 region 2" evidence="6">
    <location>
        <begin position="24"/>
        <end position="90"/>
    </location>
</feature>
<feature type="domain" description="RNA polymerase sigma-70 region 4" evidence="7">
    <location>
        <begin position="127"/>
        <end position="174"/>
    </location>
</feature>
<organism evidence="8 9">
    <name type="scientific">Nonlabens spongiae</name>
    <dbReference type="NCBI Taxonomy" id="331648"/>
    <lineage>
        <taxon>Bacteria</taxon>
        <taxon>Pseudomonadati</taxon>
        <taxon>Bacteroidota</taxon>
        <taxon>Flavobacteriia</taxon>
        <taxon>Flavobacteriales</taxon>
        <taxon>Flavobacteriaceae</taxon>
        <taxon>Nonlabens</taxon>
    </lineage>
</organism>
<keyword evidence="9" id="KW-1185">Reference proteome</keyword>
<dbReference type="STRING" id="331648.BST97_02650"/>
<dbReference type="SUPFAM" id="SSF88659">
    <property type="entry name" value="Sigma3 and sigma4 domains of RNA polymerase sigma factors"/>
    <property type="match status" value="1"/>
</dbReference>
<dbReference type="InterPro" id="IPR007627">
    <property type="entry name" value="RNA_pol_sigma70_r2"/>
</dbReference>
<gene>
    <name evidence="8" type="ORF">BST97_02650</name>
</gene>